<dbReference type="Proteomes" id="UP000195570">
    <property type="component" value="Unassembled WGS sequence"/>
</dbReference>
<comment type="caution">
    <text evidence="1">The sequence shown here is derived from an EMBL/GenBank/DDBJ whole genome shotgun (WGS) entry which is preliminary data.</text>
</comment>
<accession>A0A1G4I555</accession>
<name>A0A1G4I555_TRYEQ</name>
<gene>
    <name evidence="1" type="ORF">TEOVI_000695500</name>
</gene>
<proteinExistence type="predicted"/>
<sequence>MDGNSEDASRRSCVAESYKASHHFFIGTYDRPIFVGESKEDQIIPPTTFIYNETPSDSSGGGGAVTHTEVEQTTDICTFQCISSEQQRRTKMLKNYQSFVGTLRDYCKPMGLEYGDDASQIRQTIIGDLLLAMGVSGDGRQKLNASILFPAVIYCFDVWLTEVGFHNDNAEGFVHVDDNKYQKGEDIYGSLSLLCRVSKALNDTPENLIDNSTRILKPGGIILGSTKS</sequence>
<evidence type="ECO:0000313" key="1">
    <source>
        <dbReference type="EMBL" id="SCU66878.1"/>
    </source>
</evidence>
<dbReference type="EMBL" id="CZPT02000638">
    <property type="protein sequence ID" value="SCU66878.1"/>
    <property type="molecule type" value="Genomic_DNA"/>
</dbReference>
<evidence type="ECO:0000313" key="2">
    <source>
        <dbReference type="Proteomes" id="UP000195570"/>
    </source>
</evidence>
<keyword evidence="2" id="KW-1185">Reference proteome</keyword>
<protein>
    <submittedName>
        <fullName evidence="1">Uncharacterized protein</fullName>
    </submittedName>
</protein>
<dbReference type="AlphaFoldDB" id="A0A1G4I555"/>
<organism evidence="1 2">
    <name type="scientific">Trypanosoma equiperdum</name>
    <dbReference type="NCBI Taxonomy" id="5694"/>
    <lineage>
        <taxon>Eukaryota</taxon>
        <taxon>Discoba</taxon>
        <taxon>Euglenozoa</taxon>
        <taxon>Kinetoplastea</taxon>
        <taxon>Metakinetoplastina</taxon>
        <taxon>Trypanosomatida</taxon>
        <taxon>Trypanosomatidae</taxon>
        <taxon>Trypanosoma</taxon>
    </lineage>
</organism>
<dbReference type="VEuPathDB" id="TriTrypDB:TEOVI_000695500"/>
<dbReference type="GeneID" id="92380889"/>
<dbReference type="RefSeq" id="XP_067078263.1">
    <property type="nucleotide sequence ID" value="XM_067222162.1"/>
</dbReference>
<reference evidence="1" key="1">
    <citation type="submission" date="2016-09" db="EMBL/GenBank/DDBJ databases">
        <authorList>
            <person name="Hebert L."/>
            <person name="Moumen B."/>
        </authorList>
    </citation>
    <scope>NUCLEOTIDE SEQUENCE [LARGE SCALE GENOMIC DNA]</scope>
    <source>
        <strain evidence="1">OVI</strain>
    </source>
</reference>